<reference evidence="2" key="1">
    <citation type="submission" date="2016-03" db="EMBL/GenBank/DDBJ databases">
        <title>Draft genome sequence of Rosellinia necatrix.</title>
        <authorList>
            <person name="Kanematsu S."/>
        </authorList>
    </citation>
    <scope>NUCLEOTIDE SEQUENCE [LARGE SCALE GENOMIC DNA]</scope>
    <source>
        <strain evidence="2">W97</strain>
    </source>
</reference>
<proteinExistence type="predicted"/>
<dbReference type="EMBL" id="DF977476">
    <property type="protein sequence ID" value="GAW26418.1"/>
    <property type="molecule type" value="Genomic_DNA"/>
</dbReference>
<accession>A0A1S8A8J5</accession>
<gene>
    <name evidence="2" type="ORF">SAMD00023353_3100420</name>
</gene>
<evidence type="ECO:0000313" key="2">
    <source>
        <dbReference type="EMBL" id="GAW26418.1"/>
    </source>
</evidence>
<keyword evidence="3" id="KW-1185">Reference proteome</keyword>
<dbReference type="AlphaFoldDB" id="A0A1S8A8J5"/>
<evidence type="ECO:0000313" key="3">
    <source>
        <dbReference type="Proteomes" id="UP000054516"/>
    </source>
</evidence>
<feature type="compositionally biased region" description="Basic and acidic residues" evidence="1">
    <location>
        <begin position="41"/>
        <end position="55"/>
    </location>
</feature>
<organism evidence="2">
    <name type="scientific">Rosellinia necatrix</name>
    <name type="common">White root-rot fungus</name>
    <dbReference type="NCBI Taxonomy" id="77044"/>
    <lineage>
        <taxon>Eukaryota</taxon>
        <taxon>Fungi</taxon>
        <taxon>Dikarya</taxon>
        <taxon>Ascomycota</taxon>
        <taxon>Pezizomycotina</taxon>
        <taxon>Sordariomycetes</taxon>
        <taxon>Xylariomycetidae</taxon>
        <taxon>Xylariales</taxon>
        <taxon>Xylariaceae</taxon>
        <taxon>Rosellinia</taxon>
    </lineage>
</organism>
<name>A0A1S8A8J5_ROSNE</name>
<feature type="region of interest" description="Disordered" evidence="1">
    <location>
        <begin position="1"/>
        <end position="55"/>
    </location>
</feature>
<protein>
    <submittedName>
        <fullName evidence="2">Uncharacterized protein</fullName>
    </submittedName>
</protein>
<evidence type="ECO:0000256" key="1">
    <source>
        <dbReference type="SAM" id="MobiDB-lite"/>
    </source>
</evidence>
<sequence length="55" mass="5680">MTGLRTASALTPCPTAYHGSGSGSGSGTDRRPPKPPLVRTGEPRMADPEVLCGER</sequence>
<dbReference type="Proteomes" id="UP000054516">
    <property type="component" value="Unassembled WGS sequence"/>
</dbReference>